<reference evidence="1 2" key="2">
    <citation type="submission" date="2020-05" db="EMBL/GenBank/DDBJ databases">
        <title>Draft genome sequence of Desulfovibrio sp. strainFSS-1.</title>
        <authorList>
            <person name="Shimoshige H."/>
            <person name="Kobayashi H."/>
            <person name="Maekawa T."/>
        </authorList>
    </citation>
    <scope>NUCLEOTIDE SEQUENCE [LARGE SCALE GENOMIC DNA]</scope>
    <source>
        <strain evidence="1 2">SIID29052-01</strain>
    </source>
</reference>
<sequence>MAALGSHFGNDVTLSPQQWNDVSGYLASNSSDNAGAKIGRKITKSLGGASPERITDVPYIQHKHRKIDQAALAKGSVGSLSNCIACHPGASNAVFDDDDVKIPAR</sequence>
<gene>
    <name evidence="1" type="ORF">NNJEOMEG_03805</name>
</gene>
<comment type="caution">
    <text evidence="1">The sequence shown here is derived from an EMBL/GenBank/DDBJ whole genome shotgun (WGS) entry which is preliminary data.</text>
</comment>
<organism evidence="1 2">
    <name type="scientific">Fundidesulfovibrio magnetotacticus</name>
    <dbReference type="NCBI Taxonomy" id="2730080"/>
    <lineage>
        <taxon>Bacteria</taxon>
        <taxon>Pseudomonadati</taxon>
        <taxon>Thermodesulfobacteriota</taxon>
        <taxon>Desulfovibrionia</taxon>
        <taxon>Desulfovibrionales</taxon>
        <taxon>Desulfovibrionaceae</taxon>
        <taxon>Fundidesulfovibrio</taxon>
    </lineage>
</organism>
<dbReference type="EMBL" id="BLTE01000026">
    <property type="protein sequence ID" value="GFK95932.1"/>
    <property type="molecule type" value="Genomic_DNA"/>
</dbReference>
<accession>A0A6V8LTY0</accession>
<proteinExistence type="predicted"/>
<keyword evidence="2" id="KW-1185">Reference proteome</keyword>
<name>A0A6V8LTY0_9BACT</name>
<dbReference type="AlphaFoldDB" id="A0A6V8LTY0"/>
<dbReference type="Proteomes" id="UP000494245">
    <property type="component" value="Unassembled WGS sequence"/>
</dbReference>
<reference evidence="1 2" key="1">
    <citation type="submission" date="2020-04" db="EMBL/GenBank/DDBJ databases">
        <authorList>
            <consortium name="Desulfovibrio sp. FSS-1 genome sequencing consortium"/>
            <person name="Shimoshige H."/>
            <person name="Kobayashi H."/>
            <person name="Maekawa T."/>
        </authorList>
    </citation>
    <scope>NUCLEOTIDE SEQUENCE [LARGE SCALE GENOMIC DNA]</scope>
    <source>
        <strain evidence="1 2">SIID29052-01</strain>
    </source>
</reference>
<protein>
    <recommendedName>
        <fullName evidence="3">Diheme cytochrome c</fullName>
    </recommendedName>
</protein>
<evidence type="ECO:0008006" key="3">
    <source>
        <dbReference type="Google" id="ProtNLM"/>
    </source>
</evidence>
<dbReference type="Pfam" id="PF09626">
    <property type="entry name" value="DHC"/>
    <property type="match status" value="1"/>
</dbReference>
<dbReference type="InterPro" id="IPR018588">
    <property type="entry name" value="Dihaem_cytochrome-c"/>
</dbReference>
<evidence type="ECO:0000313" key="2">
    <source>
        <dbReference type="Proteomes" id="UP000494245"/>
    </source>
</evidence>
<evidence type="ECO:0000313" key="1">
    <source>
        <dbReference type="EMBL" id="GFK95932.1"/>
    </source>
</evidence>